<organism evidence="3 4">
    <name type="scientific">Oldenlandia corymbosa var. corymbosa</name>
    <dbReference type="NCBI Taxonomy" id="529605"/>
    <lineage>
        <taxon>Eukaryota</taxon>
        <taxon>Viridiplantae</taxon>
        <taxon>Streptophyta</taxon>
        <taxon>Embryophyta</taxon>
        <taxon>Tracheophyta</taxon>
        <taxon>Spermatophyta</taxon>
        <taxon>Magnoliopsida</taxon>
        <taxon>eudicotyledons</taxon>
        <taxon>Gunneridae</taxon>
        <taxon>Pentapetalae</taxon>
        <taxon>asterids</taxon>
        <taxon>lamiids</taxon>
        <taxon>Gentianales</taxon>
        <taxon>Rubiaceae</taxon>
        <taxon>Rubioideae</taxon>
        <taxon>Spermacoceae</taxon>
        <taxon>Hedyotis-Oldenlandia complex</taxon>
        <taxon>Oldenlandia</taxon>
    </lineage>
</organism>
<dbReference type="GO" id="GO:0010073">
    <property type="term" value="P:meristem maintenance"/>
    <property type="evidence" value="ECO:0007669"/>
    <property type="project" value="InterPro"/>
</dbReference>
<dbReference type="InterPro" id="IPR019557">
    <property type="entry name" value="AminoTfrase-like_pln_mobile"/>
</dbReference>
<accession>A0AAV1CI21</accession>
<keyword evidence="4" id="KW-1185">Reference proteome</keyword>
<dbReference type="Proteomes" id="UP001161247">
    <property type="component" value="Chromosome 2"/>
</dbReference>
<evidence type="ECO:0000313" key="3">
    <source>
        <dbReference type="EMBL" id="CAI9095071.1"/>
    </source>
</evidence>
<sequence length="812" mass="93328">MVYHYSVYYPKLFIEVIDVHVLHRGSTSEHHMEPRPSGWEHNELENEDFEGRADNVESDKEPDPANVSDSNASDLDESDSGASDTPVIEETGQFIFSDTGELDPRLVGRDPTAPVLWDGNLDKIGVGTCFRSKEELKSAITEWSLRKGVNYCKKESRERVWAVKCVTLDSKYPAERRHDTTCQWSMRAVRKVCKPYWEITKWVEDHNCGGTSIGSNSRNVSSTMIAKMIQPKIQTNPAYCVKSIQEGVLAYFKCKVNYDKAWNARRKAVDLVYERIIAKYPGSICHRYCILHVRSNLMEKYRFKGVQYWCWQMGTKLQPKKYNRARRAITEANEGAIKWLDKLDVYNAGNSVYMCMLQFLEDETICAQFSWGSAVLALLYRNLCTACKISKWEASGCLILLQLWAWERISTVRPERVPVNNFPPKECPYGTRWCVHRRVTKITAHNVRAYRDQLAELEDSMFNWMPYSDEVINYLPESCRAGKAIWTSMTPIVFFHIVEFHMPHRVMRQFGLDEKVPNTYLFQTENSHNTLHKLNRKGRPGTDWYTYHLEYITGWDNRLNNLVDSDNGEPTDLDYFEWYRSHTVSVISHPLCSNPPLSGFYGRNRIWGNVLGDINIQASKLAAQFEGTEHYTNYIDIANMALNALHLDGTEPAPSYPSHTLIEQDLSQIQPGHHPHRAEFKHRGGPMEGGGRQPRRPPKPKKQAQPHEIPTPFTPREAIFNFESRQFSHDFGQHSQEFNQQLSHDYNFGPTVEQDNDIDMGDEGSSAASHTSLSIGGHDGGLEDEVSPELGRGKRKKIFTKCRTRGHLNVDH</sequence>
<dbReference type="InterPro" id="IPR044824">
    <property type="entry name" value="MAIN-like"/>
</dbReference>
<name>A0AAV1CI21_OLDCO</name>
<dbReference type="PANTHER" id="PTHR46033:SF8">
    <property type="entry name" value="PROTEIN MAINTENANCE OF MERISTEMS-LIKE"/>
    <property type="match status" value="1"/>
</dbReference>
<evidence type="ECO:0000259" key="2">
    <source>
        <dbReference type="Pfam" id="PF10536"/>
    </source>
</evidence>
<reference evidence="3" key="1">
    <citation type="submission" date="2023-03" db="EMBL/GenBank/DDBJ databases">
        <authorList>
            <person name="Julca I."/>
        </authorList>
    </citation>
    <scope>NUCLEOTIDE SEQUENCE</scope>
</reference>
<feature type="domain" description="Aminotransferase-like plant mobile" evidence="2">
    <location>
        <begin position="347"/>
        <end position="580"/>
    </location>
</feature>
<feature type="compositionally biased region" description="Basic and acidic residues" evidence="1">
    <location>
        <begin position="51"/>
        <end position="63"/>
    </location>
</feature>
<dbReference type="EMBL" id="OX459119">
    <property type="protein sequence ID" value="CAI9095071.1"/>
    <property type="molecule type" value="Genomic_DNA"/>
</dbReference>
<dbReference type="AlphaFoldDB" id="A0AAV1CI21"/>
<evidence type="ECO:0000313" key="4">
    <source>
        <dbReference type="Proteomes" id="UP001161247"/>
    </source>
</evidence>
<protein>
    <submittedName>
        <fullName evidence="3">OLC1v1030930C1</fullName>
    </submittedName>
</protein>
<feature type="region of interest" description="Disordered" evidence="1">
    <location>
        <begin position="746"/>
        <end position="792"/>
    </location>
</feature>
<feature type="region of interest" description="Disordered" evidence="1">
    <location>
        <begin position="671"/>
        <end position="713"/>
    </location>
</feature>
<dbReference type="PANTHER" id="PTHR46033">
    <property type="entry name" value="PROTEIN MAIN-LIKE 2"/>
    <property type="match status" value="1"/>
</dbReference>
<dbReference type="Pfam" id="PF10536">
    <property type="entry name" value="PMD"/>
    <property type="match status" value="1"/>
</dbReference>
<feature type="compositionally biased region" description="Basic residues" evidence="1">
    <location>
        <begin position="693"/>
        <end position="704"/>
    </location>
</feature>
<gene>
    <name evidence="3" type="ORF">OLC1_LOCUS6115</name>
</gene>
<feature type="region of interest" description="Disordered" evidence="1">
    <location>
        <begin position="51"/>
        <end position="86"/>
    </location>
</feature>
<evidence type="ECO:0000256" key="1">
    <source>
        <dbReference type="SAM" id="MobiDB-lite"/>
    </source>
</evidence>
<proteinExistence type="predicted"/>